<sequence>MLRPGTPLTLLLFAAFALLLLAVISTPIIKAIPLSDFGGVTYGVFGYCQNGKGCSGIGVGYDTAKLVGNNAQAFDLPSGVRDTLSAILIVHPVAALITLVMTIMAAVSHLHGPSHSTKYLLILFIFLFIDFLVCLLAFLIDVLLFVPHLAWGSYLVLAATILVAMSGLVTCAMRRTLVSRKDRQRRIAENAEMSGENYYNRNGQDKVDAQPGVTRQPTLPTVSGGNGVHDNLPAFASFEQKSRSDQASEEVIPLTHRATSNQSPAPLNEAASVGEVAAFNRTPHRQGSRDQFGNPIVGVPGDQYATRRGPSPSMSNRSRGSGGGYRGGRGGSGRGGYDDYGAPMRGRGGYAQPGRGSYGPRGGRGGYGPPARGAYGAGAMRGGPNSSPVYNNGPYDRRPSPGQNYAPDGQVSEPSNGYNSANPSMPSVSNYTAYTPESTFPRAESPPPLPGTMPATIGGQAVEMDASPAVQHPGTGNYGQLRDSDADVAGMVGLQQGQGPLRHDTLMSEGSKYSTDEYGILHPVYRRDADLINRQFVPPRAGWNQGDGRNSPRAPSPLAAGRPTVQVPGRNTPPVVQQPSANGASNYYEDVDPRFASDIPPANNNLQPPPIEPLYEDIHANNAGARSPAESEHSTFTSISQRGINPRWNPHPAPPMPYQQGPPHRRPVQQQQQRRDVLLDTPDFQLPSARSGRGPGMVPGSAYPPGGF</sequence>
<keyword evidence="3 6" id="KW-1133">Transmembrane helix</keyword>
<comment type="caution">
    <text evidence="8">The sequence shown here is derived from an EMBL/GenBank/DDBJ whole genome shotgun (WGS) entry which is preliminary data.</text>
</comment>
<feature type="region of interest" description="Disordered" evidence="5">
    <location>
        <begin position="190"/>
        <end position="232"/>
    </location>
</feature>
<feature type="compositionally biased region" description="Polar residues" evidence="5">
    <location>
        <begin position="213"/>
        <end position="223"/>
    </location>
</feature>
<feature type="chain" id="PRO_5040321408" description="PH-response regulator protein palI/prr-5" evidence="7">
    <location>
        <begin position="23"/>
        <end position="708"/>
    </location>
</feature>
<feature type="compositionally biased region" description="Gly residues" evidence="5">
    <location>
        <begin position="346"/>
        <end position="368"/>
    </location>
</feature>
<accession>A0A9P7H9X7</accession>
<dbReference type="Pfam" id="PF06687">
    <property type="entry name" value="SUR7"/>
    <property type="match status" value="1"/>
</dbReference>
<feature type="transmembrane region" description="Helical" evidence="6">
    <location>
        <begin position="119"/>
        <end position="145"/>
    </location>
</feature>
<feature type="compositionally biased region" description="Polar residues" evidence="5">
    <location>
        <begin position="412"/>
        <end position="438"/>
    </location>
</feature>
<dbReference type="PANTHER" id="PTHR28013">
    <property type="entry name" value="PROTEIN DCV1-RELATED"/>
    <property type="match status" value="1"/>
</dbReference>
<reference evidence="8" key="1">
    <citation type="submission" date="2021-04" db="EMBL/GenBank/DDBJ databases">
        <title>Draft genome of Fusarium avenaceum strain F156N33, isolated from an atmospheric sample in Virginia.</title>
        <authorList>
            <person name="Yang S."/>
            <person name="Vinatzer B.A."/>
            <person name="Coleman J."/>
        </authorList>
    </citation>
    <scope>NUCLEOTIDE SEQUENCE</scope>
    <source>
        <strain evidence="8">F156N33</strain>
    </source>
</reference>
<evidence type="ECO:0000256" key="3">
    <source>
        <dbReference type="ARBA" id="ARBA00022989"/>
    </source>
</evidence>
<feature type="transmembrane region" description="Helical" evidence="6">
    <location>
        <begin position="84"/>
        <end position="107"/>
    </location>
</feature>
<feature type="signal peptide" evidence="7">
    <location>
        <begin position="1"/>
        <end position="22"/>
    </location>
</feature>
<feature type="region of interest" description="Disordered" evidence="5">
    <location>
        <begin position="281"/>
        <end position="483"/>
    </location>
</feature>
<keyword evidence="7" id="KW-0732">Signal</keyword>
<evidence type="ECO:0000256" key="6">
    <source>
        <dbReference type="SAM" id="Phobius"/>
    </source>
</evidence>
<feature type="region of interest" description="Disordered" evidence="5">
    <location>
        <begin position="537"/>
        <end position="708"/>
    </location>
</feature>
<gene>
    <name evidence="8" type="ORF">KAF25_008208</name>
</gene>
<evidence type="ECO:0000256" key="7">
    <source>
        <dbReference type="SAM" id="SignalP"/>
    </source>
</evidence>
<evidence type="ECO:0000256" key="4">
    <source>
        <dbReference type="ARBA" id="ARBA00023136"/>
    </source>
</evidence>
<name>A0A9P7H9X7_9HYPO</name>
<proteinExistence type="predicted"/>
<dbReference type="GO" id="GO:0035838">
    <property type="term" value="C:growing cell tip"/>
    <property type="evidence" value="ECO:0007669"/>
    <property type="project" value="TreeGrafter"/>
</dbReference>
<keyword evidence="9" id="KW-1185">Reference proteome</keyword>
<keyword evidence="2 6" id="KW-0812">Transmembrane</keyword>
<evidence type="ECO:0000256" key="5">
    <source>
        <dbReference type="SAM" id="MobiDB-lite"/>
    </source>
</evidence>
<dbReference type="GO" id="GO:0005886">
    <property type="term" value="C:plasma membrane"/>
    <property type="evidence" value="ECO:0007669"/>
    <property type="project" value="InterPro"/>
</dbReference>
<dbReference type="InterPro" id="IPR009571">
    <property type="entry name" value="SUR7/Rim9-like_fungi"/>
</dbReference>
<evidence type="ECO:0000313" key="9">
    <source>
        <dbReference type="Proteomes" id="UP000782241"/>
    </source>
</evidence>
<evidence type="ECO:0000313" key="8">
    <source>
        <dbReference type="EMBL" id="KAG5664474.1"/>
    </source>
</evidence>
<feature type="transmembrane region" description="Helical" evidence="6">
    <location>
        <begin position="151"/>
        <end position="173"/>
    </location>
</feature>
<evidence type="ECO:0000256" key="2">
    <source>
        <dbReference type="ARBA" id="ARBA00022692"/>
    </source>
</evidence>
<organism evidence="8 9">
    <name type="scientific">Fusarium avenaceum</name>
    <dbReference type="NCBI Taxonomy" id="40199"/>
    <lineage>
        <taxon>Eukaryota</taxon>
        <taxon>Fungi</taxon>
        <taxon>Dikarya</taxon>
        <taxon>Ascomycota</taxon>
        <taxon>Pezizomycotina</taxon>
        <taxon>Sordariomycetes</taxon>
        <taxon>Hypocreomycetidae</taxon>
        <taxon>Hypocreales</taxon>
        <taxon>Nectriaceae</taxon>
        <taxon>Fusarium</taxon>
        <taxon>Fusarium tricinctum species complex</taxon>
    </lineage>
</organism>
<feature type="compositionally biased region" description="Low complexity" evidence="5">
    <location>
        <begin position="307"/>
        <end position="319"/>
    </location>
</feature>
<feature type="compositionally biased region" description="Polar residues" evidence="5">
    <location>
        <begin position="634"/>
        <end position="643"/>
    </location>
</feature>
<dbReference type="EMBL" id="JAGPUO010000002">
    <property type="protein sequence ID" value="KAG5664474.1"/>
    <property type="molecule type" value="Genomic_DNA"/>
</dbReference>
<dbReference type="GO" id="GO:0032153">
    <property type="term" value="C:cell division site"/>
    <property type="evidence" value="ECO:0007669"/>
    <property type="project" value="TreeGrafter"/>
</dbReference>
<dbReference type="Proteomes" id="UP000782241">
    <property type="component" value="Unassembled WGS sequence"/>
</dbReference>
<dbReference type="AlphaFoldDB" id="A0A9P7H9X7"/>
<feature type="compositionally biased region" description="Polar residues" evidence="5">
    <location>
        <begin position="574"/>
        <end position="585"/>
    </location>
</feature>
<dbReference type="InterPro" id="IPR051380">
    <property type="entry name" value="pH-response_reg_palI/RIM9"/>
</dbReference>
<comment type="subcellular location">
    <subcellularLocation>
        <location evidence="1">Membrane</location>
        <topology evidence="1">Multi-pass membrane protein</topology>
    </subcellularLocation>
</comment>
<feature type="compositionally biased region" description="Low complexity" evidence="5">
    <location>
        <begin position="658"/>
        <end position="672"/>
    </location>
</feature>
<feature type="compositionally biased region" description="Gly residues" evidence="5">
    <location>
        <begin position="320"/>
        <end position="335"/>
    </location>
</feature>
<protein>
    <recommendedName>
        <fullName evidence="10">PH-response regulator protein palI/prr-5</fullName>
    </recommendedName>
</protein>
<evidence type="ECO:0008006" key="10">
    <source>
        <dbReference type="Google" id="ProtNLM"/>
    </source>
</evidence>
<keyword evidence="4 6" id="KW-0472">Membrane</keyword>
<evidence type="ECO:0000256" key="1">
    <source>
        <dbReference type="ARBA" id="ARBA00004141"/>
    </source>
</evidence>
<dbReference type="PANTHER" id="PTHR28013:SF3">
    <property type="entry name" value="PROTEIN DCV1-RELATED"/>
    <property type="match status" value="1"/>
</dbReference>